<sequence>MLKKVEYNRTWGCTPSIAPKRCSSCPRLETILEEGSEYTAVSISSKKLLLLSVVLSMVFYFLLNKDATFSARTFNVFA</sequence>
<dbReference type="Proteomes" id="UP000436088">
    <property type="component" value="Unassembled WGS sequence"/>
</dbReference>
<comment type="caution">
    <text evidence="2">The sequence shown here is derived from an EMBL/GenBank/DDBJ whole genome shotgun (WGS) entry which is preliminary data.</text>
</comment>
<name>A0A6A2WWF4_HIBSY</name>
<reference evidence="2" key="1">
    <citation type="submission" date="2019-09" db="EMBL/GenBank/DDBJ databases">
        <title>Draft genome information of white flower Hibiscus syriacus.</title>
        <authorList>
            <person name="Kim Y.-M."/>
        </authorList>
    </citation>
    <scope>NUCLEOTIDE SEQUENCE [LARGE SCALE GENOMIC DNA]</scope>
    <source>
        <strain evidence="2">YM2019G1</strain>
    </source>
</reference>
<protein>
    <submittedName>
        <fullName evidence="2">LEM3 (Ligand-effect modulator 3) family protein / CDC50 family protein isoform 1</fullName>
    </submittedName>
</protein>
<dbReference type="EMBL" id="VEPZ02001737">
    <property type="protein sequence ID" value="KAE8659615.1"/>
    <property type="molecule type" value="Genomic_DNA"/>
</dbReference>
<evidence type="ECO:0000256" key="1">
    <source>
        <dbReference type="SAM" id="Phobius"/>
    </source>
</evidence>
<proteinExistence type="predicted"/>
<evidence type="ECO:0000313" key="2">
    <source>
        <dbReference type="EMBL" id="KAE8659615.1"/>
    </source>
</evidence>
<accession>A0A6A2WWF4</accession>
<evidence type="ECO:0000313" key="3">
    <source>
        <dbReference type="Proteomes" id="UP000436088"/>
    </source>
</evidence>
<gene>
    <name evidence="2" type="ORF">F3Y22_tig00116962pilonHSYRG00757</name>
</gene>
<keyword evidence="3" id="KW-1185">Reference proteome</keyword>
<organism evidence="2 3">
    <name type="scientific">Hibiscus syriacus</name>
    <name type="common">Rose of Sharon</name>
    <dbReference type="NCBI Taxonomy" id="106335"/>
    <lineage>
        <taxon>Eukaryota</taxon>
        <taxon>Viridiplantae</taxon>
        <taxon>Streptophyta</taxon>
        <taxon>Embryophyta</taxon>
        <taxon>Tracheophyta</taxon>
        <taxon>Spermatophyta</taxon>
        <taxon>Magnoliopsida</taxon>
        <taxon>eudicotyledons</taxon>
        <taxon>Gunneridae</taxon>
        <taxon>Pentapetalae</taxon>
        <taxon>rosids</taxon>
        <taxon>malvids</taxon>
        <taxon>Malvales</taxon>
        <taxon>Malvaceae</taxon>
        <taxon>Malvoideae</taxon>
        <taxon>Hibiscus</taxon>
    </lineage>
</organism>
<dbReference type="PANTHER" id="PTHR36063">
    <property type="entry name" value="ARABIDOPSIS THALIANA GENOMIC DNA, CHROMOSOME 5, P1 CLONE:MOK16"/>
    <property type="match status" value="1"/>
</dbReference>
<keyword evidence="1" id="KW-0812">Transmembrane</keyword>
<dbReference type="AlphaFoldDB" id="A0A6A2WWF4"/>
<keyword evidence="1" id="KW-1133">Transmembrane helix</keyword>
<feature type="transmembrane region" description="Helical" evidence="1">
    <location>
        <begin position="48"/>
        <end position="63"/>
    </location>
</feature>
<keyword evidence="1" id="KW-0472">Membrane</keyword>
<dbReference type="PANTHER" id="PTHR36063:SF3">
    <property type="entry name" value="PROTEIN, PUTATIVE-RELATED"/>
    <property type="match status" value="1"/>
</dbReference>